<dbReference type="PATRIC" id="fig|1184267.3.peg.370"/>
<organism evidence="2 3">
    <name type="scientific">Pseudobdellovibrio exovorus JSS</name>
    <dbReference type="NCBI Taxonomy" id="1184267"/>
    <lineage>
        <taxon>Bacteria</taxon>
        <taxon>Pseudomonadati</taxon>
        <taxon>Bdellovibrionota</taxon>
        <taxon>Bdellovibrionia</taxon>
        <taxon>Bdellovibrionales</taxon>
        <taxon>Pseudobdellovibrionaceae</taxon>
        <taxon>Pseudobdellovibrio</taxon>
    </lineage>
</organism>
<dbReference type="HOGENOM" id="CLU_442578_0_0_7"/>
<dbReference type="PANTHER" id="PTHR21432">
    <property type="entry name" value="ACETYL-COA HYDROLASE-RELATED"/>
    <property type="match status" value="1"/>
</dbReference>
<dbReference type="EMBL" id="CP003537">
    <property type="protein sequence ID" value="AGH94587.1"/>
    <property type="molecule type" value="Genomic_DNA"/>
</dbReference>
<dbReference type="Gene3D" id="3.30.750.70">
    <property type="entry name" value="4-hydroxybutyrate coenzyme like domains"/>
    <property type="match status" value="1"/>
</dbReference>
<keyword evidence="3" id="KW-1185">Reference proteome</keyword>
<evidence type="ECO:0000259" key="1">
    <source>
        <dbReference type="Pfam" id="PF13336"/>
    </source>
</evidence>
<dbReference type="InterPro" id="IPR026888">
    <property type="entry name" value="AcetylCoA_hyd_C"/>
</dbReference>
<dbReference type="InterPro" id="IPR038460">
    <property type="entry name" value="AcetylCoA_hyd_C_sf"/>
</dbReference>
<dbReference type="KEGG" id="bex:A11Q_367"/>
<protein>
    <recommendedName>
        <fullName evidence="1">Acetyl-CoA hydrolase/transferase C-terminal domain-containing protein</fullName>
    </recommendedName>
</protein>
<feature type="domain" description="Acetyl-CoA hydrolase/transferase C-terminal" evidence="1">
    <location>
        <begin position="352"/>
        <end position="514"/>
    </location>
</feature>
<dbReference type="Proteomes" id="UP000012040">
    <property type="component" value="Chromosome"/>
</dbReference>
<reference evidence="2 3" key="1">
    <citation type="journal article" date="2013" name="ISME J.">
        <title>By their genes ye shall know them: genomic signatures of predatory bacteria.</title>
        <authorList>
            <person name="Pasternak Z."/>
            <person name="Pietrokovski S."/>
            <person name="Rotem O."/>
            <person name="Gophna U."/>
            <person name="Lurie-Weinberger M.N."/>
            <person name="Jurkevitch E."/>
        </authorList>
    </citation>
    <scope>NUCLEOTIDE SEQUENCE [LARGE SCALE GENOMIC DNA]</scope>
    <source>
        <strain evidence="2 3">JSS</strain>
    </source>
</reference>
<dbReference type="SUPFAM" id="SSF100950">
    <property type="entry name" value="NagB/RpiA/CoA transferase-like"/>
    <property type="match status" value="1"/>
</dbReference>
<dbReference type="AlphaFoldDB" id="M4V5H2"/>
<gene>
    <name evidence="2" type="ORF">A11Q_367</name>
</gene>
<name>M4V5H2_9BACT</name>
<proteinExistence type="predicted"/>
<dbReference type="GO" id="GO:0006083">
    <property type="term" value="P:acetate metabolic process"/>
    <property type="evidence" value="ECO:0007669"/>
    <property type="project" value="InterPro"/>
</dbReference>
<accession>M4V5H2</accession>
<dbReference type="InterPro" id="IPR046433">
    <property type="entry name" value="ActCoA_hydro"/>
</dbReference>
<dbReference type="eggNOG" id="COG0427">
    <property type="taxonomic scope" value="Bacteria"/>
</dbReference>
<dbReference type="STRING" id="1184267.A11Q_367"/>
<dbReference type="PANTHER" id="PTHR21432:SF20">
    <property type="entry name" value="ACETYL-COA HYDROLASE"/>
    <property type="match status" value="1"/>
</dbReference>
<dbReference type="OrthoDB" id="9801795at2"/>
<dbReference type="Gene3D" id="3.40.1080.10">
    <property type="entry name" value="Glutaconate Coenzyme A-transferase"/>
    <property type="match status" value="1"/>
</dbReference>
<evidence type="ECO:0000313" key="2">
    <source>
        <dbReference type="EMBL" id="AGH94587.1"/>
    </source>
</evidence>
<dbReference type="InterPro" id="IPR037171">
    <property type="entry name" value="NagB/RpiA_transferase-like"/>
</dbReference>
<dbReference type="Pfam" id="PF13336">
    <property type="entry name" value="AcetylCoA_hyd_C"/>
    <property type="match status" value="1"/>
</dbReference>
<evidence type="ECO:0000313" key="3">
    <source>
        <dbReference type="Proteomes" id="UP000012040"/>
    </source>
</evidence>
<dbReference type="GO" id="GO:0008775">
    <property type="term" value="F:acetate CoA-transferase activity"/>
    <property type="evidence" value="ECO:0007669"/>
    <property type="project" value="InterPro"/>
</dbReference>
<dbReference type="Gene3D" id="3.40.1080.20">
    <property type="entry name" value="Acetyl-CoA hydrolase/transferase C-terminal domain"/>
    <property type="match status" value="1"/>
</dbReference>
<dbReference type="RefSeq" id="WP_015469077.1">
    <property type="nucleotide sequence ID" value="NC_020813.1"/>
</dbReference>
<sequence length="630" mass="71700">MTNRMPKRFNSLNDAHDYILDQYDGDLRVAIPLGLGKPNQLINMIYDSFVSNPQKKLEIYTALSLDIPQPKTEIEAKLLEKFIERHFGGQYPRLNYLKDLLDRRPPENIKVYEFYFLAGQYSQVKPAQQNYISLNYTHVARGIAGRGLQMAIQYISPARKNTAGQRMYSLSCNPDVTLDLVDHYQKENKRIFTIGVVHPDLPYLGGDAEVSEDFFDVIIESPEVQHPLFALPRNSVDDVDHMIGFHASQLLPDGGTLQIGIGSLSDALVYSLILRHEKNAEYKTLVESFWNFKQRPLGLEYCEEPFESGIYGTSEMLMDGFMYLRQANILKREIFDHDEHKKTYLHGAFFLGSRALYDWLKNLNEADYSGLSMTRVSKVNDLYDSNEHALRRQRRKARFYNTTMNVNLLGGVSSDTLPNGTVISGVGGQYNFVSMAQELHDAHSVLLVRSTRTSKGKRISNITILGEQMTIPRHLRDIVITEYGIANLKGKTDAEVVAALIEIADSEFQPELIRWAKEQGKLPQSYELPKSAQNNTPQKIQEFLGRSQEKGLFSNYPFGSDFTEVEQKLIASLSALKEKSKLEVALLLLRGVFTSASPFREELQHLHLDSPRTLKQWIGRFLVLGSLQKS</sequence>